<dbReference type="EMBL" id="JAVDQF010000001">
    <property type="protein sequence ID" value="MDR6269973.1"/>
    <property type="molecule type" value="Genomic_DNA"/>
</dbReference>
<dbReference type="GO" id="GO:0008806">
    <property type="term" value="F:carboxymethylenebutenolidase activity"/>
    <property type="evidence" value="ECO:0007669"/>
    <property type="project" value="UniProtKB-EC"/>
</dbReference>
<keyword evidence="3" id="KW-1185">Reference proteome</keyword>
<dbReference type="EC" id="3.1.1.45" evidence="2"/>
<dbReference type="RefSeq" id="WP_309798710.1">
    <property type="nucleotide sequence ID" value="NZ_BAAAHY010000005.1"/>
</dbReference>
<comment type="caution">
    <text evidence="2">The sequence shown here is derived from an EMBL/GenBank/DDBJ whole genome shotgun (WGS) entry which is preliminary data.</text>
</comment>
<sequence length="244" mass="26497">MAEMITLSNGIEAYLATPEGEAKGALIVIHEIWGLVPQTKDVADRFAAEGYLVLAPSLLAETGIAPERVAEFERLLFDPEADPEERHNQQTAFRALLAPIRSPEHAAKTLARVRFCFDYLAERAAGKVAITGFCFGGTSAFSLAVHEPRLKAAVPFYGHANFSVAELEKIQAPVLAFYGETDQALIEGLPELTEKMRAAGVDFDAVVYPGAGHAFFNDGNPWAFNQDAASDAWARTLDFLAARL</sequence>
<reference evidence="2 3" key="1">
    <citation type="submission" date="2023-07" db="EMBL/GenBank/DDBJ databases">
        <title>Sequencing the genomes of 1000 actinobacteria strains.</title>
        <authorList>
            <person name="Klenk H.-P."/>
        </authorList>
    </citation>
    <scope>NUCLEOTIDE SEQUENCE [LARGE SCALE GENOMIC DNA]</scope>
    <source>
        <strain evidence="2 3">DSM 14555</strain>
    </source>
</reference>
<dbReference type="InterPro" id="IPR051049">
    <property type="entry name" value="Dienelactone_hydrolase-like"/>
</dbReference>
<dbReference type="Gene3D" id="3.40.50.1820">
    <property type="entry name" value="alpha/beta hydrolase"/>
    <property type="match status" value="1"/>
</dbReference>
<dbReference type="PANTHER" id="PTHR46623:SF6">
    <property type="entry name" value="ALPHA_BETA-HYDROLASES SUPERFAMILY PROTEIN"/>
    <property type="match status" value="1"/>
</dbReference>
<accession>A0ABU1JC16</accession>
<organism evidence="2 3">
    <name type="scientific">Arthrobacter russicus</name>
    <dbReference type="NCBI Taxonomy" id="172040"/>
    <lineage>
        <taxon>Bacteria</taxon>
        <taxon>Bacillati</taxon>
        <taxon>Actinomycetota</taxon>
        <taxon>Actinomycetes</taxon>
        <taxon>Micrococcales</taxon>
        <taxon>Micrococcaceae</taxon>
        <taxon>Arthrobacter</taxon>
    </lineage>
</organism>
<dbReference type="SUPFAM" id="SSF53474">
    <property type="entry name" value="alpha/beta-Hydrolases"/>
    <property type="match status" value="1"/>
</dbReference>
<keyword evidence="2" id="KW-0378">Hydrolase</keyword>
<evidence type="ECO:0000313" key="2">
    <source>
        <dbReference type="EMBL" id="MDR6269973.1"/>
    </source>
</evidence>
<feature type="domain" description="Dienelactone hydrolase" evidence="1">
    <location>
        <begin position="11"/>
        <end position="242"/>
    </location>
</feature>
<evidence type="ECO:0000313" key="3">
    <source>
        <dbReference type="Proteomes" id="UP001185069"/>
    </source>
</evidence>
<evidence type="ECO:0000259" key="1">
    <source>
        <dbReference type="Pfam" id="PF01738"/>
    </source>
</evidence>
<protein>
    <submittedName>
        <fullName evidence="2">Carboxymethylenebutenolidase</fullName>
        <ecNumber evidence="2">3.1.1.45</ecNumber>
    </submittedName>
</protein>
<dbReference type="Proteomes" id="UP001185069">
    <property type="component" value="Unassembled WGS sequence"/>
</dbReference>
<gene>
    <name evidence="2" type="ORF">JOE69_002211</name>
</gene>
<name>A0ABU1JC16_9MICC</name>
<dbReference type="InterPro" id="IPR029058">
    <property type="entry name" value="AB_hydrolase_fold"/>
</dbReference>
<proteinExistence type="predicted"/>
<dbReference type="PANTHER" id="PTHR46623">
    <property type="entry name" value="CARBOXYMETHYLENEBUTENOLIDASE-RELATED"/>
    <property type="match status" value="1"/>
</dbReference>
<dbReference type="InterPro" id="IPR002925">
    <property type="entry name" value="Dienelactn_hydro"/>
</dbReference>
<dbReference type="Pfam" id="PF01738">
    <property type="entry name" value="DLH"/>
    <property type="match status" value="1"/>
</dbReference>